<accession>A0A8G1XB09</accession>
<dbReference type="AlphaFoldDB" id="A0A3N4RL81"/>
<dbReference type="InterPro" id="IPR006442">
    <property type="entry name" value="Antitoxin_Phd/YefM"/>
</dbReference>
<reference evidence="5 6" key="1">
    <citation type="submission" date="2018-11" db="EMBL/GenBank/DDBJ databases">
        <title>Sequencing the genomes of 1000 actinobacteria strains.</title>
        <authorList>
            <person name="Klenk H.-P."/>
        </authorList>
    </citation>
    <scope>NUCLEOTIDE SEQUENCE [LARGE SCALE GENOMIC DNA]</scope>
    <source>
        <strain evidence="3 6">DSM 44780</strain>
        <strain evidence="4 5">DSM 44781</strain>
    </source>
</reference>
<dbReference type="SUPFAM" id="SSF143120">
    <property type="entry name" value="YefM-like"/>
    <property type="match status" value="1"/>
</dbReference>
<evidence type="ECO:0000313" key="6">
    <source>
        <dbReference type="Proteomes" id="UP000267408"/>
    </source>
</evidence>
<accession>A0A3N4RL81</accession>
<comment type="similarity">
    <text evidence="1 2">Belongs to the phD/YefM antitoxin family.</text>
</comment>
<evidence type="ECO:0000313" key="4">
    <source>
        <dbReference type="EMBL" id="RPE34103.1"/>
    </source>
</evidence>
<organism evidence="4 5">
    <name type="scientific">Kitasatospora cineracea</name>
    <dbReference type="NCBI Taxonomy" id="88074"/>
    <lineage>
        <taxon>Bacteria</taxon>
        <taxon>Bacillati</taxon>
        <taxon>Actinomycetota</taxon>
        <taxon>Actinomycetes</taxon>
        <taxon>Kitasatosporales</taxon>
        <taxon>Streptomycetaceae</taxon>
        <taxon>Kitasatospora</taxon>
    </lineage>
</organism>
<gene>
    <name evidence="4" type="ORF">EDD38_2413</name>
    <name evidence="3" type="ORF">EDD39_1929</name>
</gene>
<dbReference type="InterPro" id="IPR036165">
    <property type="entry name" value="YefM-like_sf"/>
</dbReference>
<dbReference type="Pfam" id="PF02604">
    <property type="entry name" value="PhdYeFM_antitox"/>
    <property type="match status" value="1"/>
</dbReference>
<comment type="function">
    <text evidence="2">Antitoxin component of a type II toxin-antitoxin (TA) system.</text>
</comment>
<dbReference type="OrthoDB" id="488160at2"/>
<dbReference type="Proteomes" id="UP000267408">
    <property type="component" value="Unassembled WGS sequence"/>
</dbReference>
<dbReference type="Proteomes" id="UP000266906">
    <property type="component" value="Unassembled WGS sequence"/>
</dbReference>
<comment type="caution">
    <text evidence="4">The sequence shown here is derived from an EMBL/GenBank/DDBJ whole genome shotgun (WGS) entry which is preliminary data.</text>
</comment>
<dbReference type="Gene3D" id="3.40.1620.10">
    <property type="entry name" value="YefM-like domain"/>
    <property type="match status" value="1"/>
</dbReference>
<evidence type="ECO:0000256" key="2">
    <source>
        <dbReference type="RuleBase" id="RU362080"/>
    </source>
</evidence>
<dbReference type="EMBL" id="RJVJ01000001">
    <property type="protein sequence ID" value="ROR43760.1"/>
    <property type="molecule type" value="Genomic_DNA"/>
</dbReference>
<dbReference type="RefSeq" id="WP_123554814.1">
    <property type="nucleotide sequence ID" value="NZ_JBEYIY010000022.1"/>
</dbReference>
<evidence type="ECO:0000256" key="1">
    <source>
        <dbReference type="ARBA" id="ARBA00009981"/>
    </source>
</evidence>
<protein>
    <recommendedName>
        <fullName evidence="2">Antitoxin</fullName>
    </recommendedName>
</protein>
<dbReference type="EMBL" id="RKQG01000001">
    <property type="protein sequence ID" value="RPE34103.1"/>
    <property type="molecule type" value="Genomic_DNA"/>
</dbReference>
<evidence type="ECO:0000313" key="3">
    <source>
        <dbReference type="EMBL" id="ROR43760.1"/>
    </source>
</evidence>
<keyword evidence="5" id="KW-1185">Reference proteome</keyword>
<proteinExistence type="inferred from homology"/>
<evidence type="ECO:0000313" key="5">
    <source>
        <dbReference type="Proteomes" id="UP000266906"/>
    </source>
</evidence>
<sequence length="74" mass="7979">MPDFLSITEARTRLGGLVRHVARTRRDRVTITVNGLPAAVLVNPRELADLEATLAWHRTRRTAGAPAAAPDAPA</sequence>
<name>A0A3N4RL81_9ACTN</name>
<dbReference type="NCBIfam" id="TIGR01552">
    <property type="entry name" value="phd_fam"/>
    <property type="match status" value="1"/>
</dbReference>